<feature type="region of interest" description="Disordered" evidence="1">
    <location>
        <begin position="61"/>
        <end position="84"/>
    </location>
</feature>
<evidence type="ECO:0000313" key="3">
    <source>
        <dbReference type="Proteomes" id="UP001175211"/>
    </source>
</evidence>
<proteinExistence type="predicted"/>
<keyword evidence="3" id="KW-1185">Reference proteome</keyword>
<evidence type="ECO:0000256" key="1">
    <source>
        <dbReference type="SAM" id="MobiDB-lite"/>
    </source>
</evidence>
<name>A0AA39N9P6_ARMTA</name>
<dbReference type="GeneID" id="85360576"/>
<gene>
    <name evidence="2" type="ORF">EV420DRAFT_1639901</name>
</gene>
<comment type="caution">
    <text evidence="2">The sequence shown here is derived from an EMBL/GenBank/DDBJ whole genome shotgun (WGS) entry which is preliminary data.</text>
</comment>
<protein>
    <submittedName>
        <fullName evidence="2">Uncharacterized protein</fullName>
    </submittedName>
</protein>
<reference evidence="2" key="1">
    <citation type="submission" date="2023-06" db="EMBL/GenBank/DDBJ databases">
        <authorList>
            <consortium name="Lawrence Berkeley National Laboratory"/>
            <person name="Ahrendt S."/>
            <person name="Sahu N."/>
            <person name="Indic B."/>
            <person name="Wong-Bajracharya J."/>
            <person name="Merenyi Z."/>
            <person name="Ke H.-M."/>
            <person name="Monk M."/>
            <person name="Kocsube S."/>
            <person name="Drula E."/>
            <person name="Lipzen A."/>
            <person name="Balint B."/>
            <person name="Henrissat B."/>
            <person name="Andreopoulos B."/>
            <person name="Martin F.M."/>
            <person name="Harder C.B."/>
            <person name="Rigling D."/>
            <person name="Ford K.L."/>
            <person name="Foster G.D."/>
            <person name="Pangilinan J."/>
            <person name="Papanicolaou A."/>
            <person name="Barry K."/>
            <person name="LaButti K."/>
            <person name="Viragh M."/>
            <person name="Koriabine M."/>
            <person name="Yan M."/>
            <person name="Riley R."/>
            <person name="Champramary S."/>
            <person name="Plett K.L."/>
            <person name="Tsai I.J."/>
            <person name="Slot J."/>
            <person name="Sipos G."/>
            <person name="Plett J."/>
            <person name="Nagy L.G."/>
            <person name="Grigoriev I.V."/>
        </authorList>
    </citation>
    <scope>NUCLEOTIDE SEQUENCE</scope>
    <source>
        <strain evidence="2">CCBAS 213</strain>
    </source>
</reference>
<accession>A0AA39N9P6</accession>
<dbReference type="Proteomes" id="UP001175211">
    <property type="component" value="Unassembled WGS sequence"/>
</dbReference>
<dbReference type="AlphaFoldDB" id="A0AA39N9P6"/>
<sequence length="356" mass="39891">MAWLFSASSVETMGWRDSCRDWRVSHLGLGRKVCIFIHLSCHAKLHAKLCLKRLLRNKVLPKPPSAKGKEKENSQQQTGGGHPVVIVDESDEETDSGEDEWTSCDDDSAEIEAVTASNLMWDTLIYSQPSPKYPTSTFQYHYEAPTPSSTTPPPPDAAKLQDAVLEAARRRDMVTEERLRANFGRAIHLSPPSSPPIPTPAKDLPTVAEYAPLGFPYNLLIAAIPSTPRTTKQNILRTEMFESIWQSHLWSRYIHKQSVRGPRRKSSPSLPDREPIATINPVVHLTKRTDGRHSGGADAEREAVRRELQRVHLTQNKTYCASWDGIMLDYETSLYATLEDDATDGLLYGGTRSYVV</sequence>
<organism evidence="2 3">
    <name type="scientific">Armillaria tabescens</name>
    <name type="common">Ringless honey mushroom</name>
    <name type="synonym">Agaricus tabescens</name>
    <dbReference type="NCBI Taxonomy" id="1929756"/>
    <lineage>
        <taxon>Eukaryota</taxon>
        <taxon>Fungi</taxon>
        <taxon>Dikarya</taxon>
        <taxon>Basidiomycota</taxon>
        <taxon>Agaricomycotina</taxon>
        <taxon>Agaricomycetes</taxon>
        <taxon>Agaricomycetidae</taxon>
        <taxon>Agaricales</taxon>
        <taxon>Marasmiineae</taxon>
        <taxon>Physalacriaceae</taxon>
        <taxon>Desarmillaria</taxon>
    </lineage>
</organism>
<dbReference type="EMBL" id="JAUEPS010000010">
    <property type="protein sequence ID" value="KAK0461604.1"/>
    <property type="molecule type" value="Genomic_DNA"/>
</dbReference>
<dbReference type="RefSeq" id="XP_060333342.1">
    <property type="nucleotide sequence ID" value="XM_060477028.1"/>
</dbReference>
<evidence type="ECO:0000313" key="2">
    <source>
        <dbReference type="EMBL" id="KAK0461604.1"/>
    </source>
</evidence>